<dbReference type="Proteomes" id="UP000233100">
    <property type="component" value="Chromosome 11"/>
</dbReference>
<dbReference type="GeneTree" id="ENSGT01120000271815"/>
<evidence type="ECO:0000313" key="3">
    <source>
        <dbReference type="Proteomes" id="UP000233100"/>
    </source>
</evidence>
<evidence type="ECO:0000256" key="1">
    <source>
        <dbReference type="SAM" id="SignalP"/>
    </source>
</evidence>
<name>A0A7N9IFM6_MACFA</name>
<dbReference type="AlphaFoldDB" id="A0A7N9IFM6"/>
<keyword evidence="1" id="KW-0732">Signal</keyword>
<dbReference type="PRINTS" id="PR02045">
    <property type="entry name" value="F138DOMAIN"/>
</dbReference>
<keyword evidence="3" id="KW-1185">Reference proteome</keyword>
<dbReference type="PANTHER" id="PTHR12138:SF133">
    <property type="entry name" value="SECRETED PROTEIN"/>
    <property type="match status" value="1"/>
</dbReference>
<protein>
    <submittedName>
        <fullName evidence="2">Uncharacterized protein</fullName>
    </submittedName>
</protein>
<sequence>LLIFLFFFFLREGLALLPRLECSDTISAHCSLQLLDSSNAFTLASQVAETTGVHHHAQLIFVFLVETGFCHVAQAGLQLLGSSEPPTSASQTAEITAMSHHTWPCFVVFFFFFFFFETESCSVPQAGVQWHDLGSLQAPPPRVHAILLPQPPE</sequence>
<accession>A0A7N9IFM6</accession>
<evidence type="ECO:0000313" key="2">
    <source>
        <dbReference type="Ensembl" id="ENSMFAP00000059460.1"/>
    </source>
</evidence>
<organism evidence="2 3">
    <name type="scientific">Macaca fascicularis</name>
    <name type="common">Crab-eating macaque</name>
    <name type="synonym">Cynomolgus monkey</name>
    <dbReference type="NCBI Taxonomy" id="9541"/>
    <lineage>
        <taxon>Eukaryota</taxon>
        <taxon>Metazoa</taxon>
        <taxon>Chordata</taxon>
        <taxon>Craniata</taxon>
        <taxon>Vertebrata</taxon>
        <taxon>Euteleostomi</taxon>
        <taxon>Mammalia</taxon>
        <taxon>Eutheria</taxon>
        <taxon>Euarchontoglires</taxon>
        <taxon>Primates</taxon>
        <taxon>Haplorrhini</taxon>
        <taxon>Catarrhini</taxon>
        <taxon>Cercopithecidae</taxon>
        <taxon>Cercopithecinae</taxon>
        <taxon>Macaca</taxon>
    </lineage>
</organism>
<reference evidence="2" key="3">
    <citation type="submission" date="2025-09" db="UniProtKB">
        <authorList>
            <consortium name="Ensembl"/>
        </authorList>
    </citation>
    <scope>IDENTIFICATION</scope>
</reference>
<feature type="signal peptide" evidence="1">
    <location>
        <begin position="1"/>
        <end position="15"/>
    </location>
</feature>
<proteinExistence type="predicted"/>
<reference evidence="2 3" key="1">
    <citation type="submission" date="2013-03" db="EMBL/GenBank/DDBJ databases">
        <authorList>
            <person name="Warren W."/>
            <person name="Wilson R.K."/>
        </authorList>
    </citation>
    <scope>NUCLEOTIDE SEQUENCE</scope>
</reference>
<reference evidence="2" key="2">
    <citation type="submission" date="2025-08" db="UniProtKB">
        <authorList>
            <consortium name="Ensembl"/>
        </authorList>
    </citation>
    <scope>IDENTIFICATION</scope>
</reference>
<feature type="chain" id="PRO_5031136771" evidence="1">
    <location>
        <begin position="16"/>
        <end position="153"/>
    </location>
</feature>
<dbReference type="PANTHER" id="PTHR12138">
    <property type="entry name" value="PRIMATE-EXPANDED PROTEIN FAMILY"/>
    <property type="match status" value="1"/>
</dbReference>
<dbReference type="Ensembl" id="ENSMFAT00000094303.1">
    <property type="protein sequence ID" value="ENSMFAP00000059460.1"/>
    <property type="gene ID" value="ENSMFAG00000055002.1"/>
</dbReference>